<protein>
    <recommendedName>
        <fullName evidence="3">30S ribosomal protein S9</fullName>
    </recommendedName>
</protein>
<sequence>MVLVLKSLDITLFLVQMKLILSKPGLKKARKASQFSKR</sequence>
<name>F5VTI8_STROR</name>
<evidence type="ECO:0000313" key="2">
    <source>
        <dbReference type="Proteomes" id="UP000003695"/>
    </source>
</evidence>
<dbReference type="EMBL" id="AFNM01000019">
    <property type="protein sequence ID" value="EGL90678.1"/>
    <property type="molecule type" value="Genomic_DNA"/>
</dbReference>
<evidence type="ECO:0000313" key="1">
    <source>
        <dbReference type="EMBL" id="EGL90678.1"/>
    </source>
</evidence>
<evidence type="ECO:0008006" key="3">
    <source>
        <dbReference type="Google" id="ProtNLM"/>
    </source>
</evidence>
<dbReference type="Proteomes" id="UP000003695">
    <property type="component" value="Unassembled WGS sequence"/>
</dbReference>
<organism evidence="1 2">
    <name type="scientific">Streptococcus oralis SK255</name>
    <dbReference type="NCBI Taxonomy" id="1005704"/>
    <lineage>
        <taxon>Bacteria</taxon>
        <taxon>Bacillati</taxon>
        <taxon>Bacillota</taxon>
        <taxon>Bacilli</taxon>
        <taxon>Lactobacillales</taxon>
        <taxon>Streptococcaceae</taxon>
        <taxon>Streptococcus</taxon>
    </lineage>
</organism>
<reference evidence="1 2" key="1">
    <citation type="submission" date="2011-04" db="EMBL/GenBank/DDBJ databases">
        <authorList>
            <person name="Durkin A.S."/>
            <person name="Radune D."/>
            <person name="Hostetler J."/>
            <person name="Torralba M."/>
            <person name="Gillis M."/>
            <person name="Methe B."/>
            <person name="Sutton G."/>
            <person name="Nelson K.E."/>
        </authorList>
    </citation>
    <scope>NUCLEOTIDE SEQUENCE [LARGE SCALE GENOMIC DNA]</scope>
    <source>
        <strain evidence="1 2">SK255</strain>
    </source>
</reference>
<gene>
    <name evidence="1" type="ORF">HMPREF9968_1463</name>
</gene>
<dbReference type="AlphaFoldDB" id="F5VTI8"/>
<accession>F5VTI8</accession>
<proteinExistence type="predicted"/>
<comment type="caution">
    <text evidence="1">The sequence shown here is derived from an EMBL/GenBank/DDBJ whole genome shotgun (WGS) entry which is preliminary data.</text>
</comment>